<dbReference type="PROSITE" id="PS51375">
    <property type="entry name" value="PPR"/>
    <property type="match status" value="6"/>
</dbReference>
<keyword evidence="1" id="KW-0677">Repeat</keyword>
<dbReference type="Gene3D" id="1.25.40.10">
    <property type="entry name" value="Tetratricopeptide repeat domain"/>
    <property type="match status" value="5"/>
</dbReference>
<dbReference type="GO" id="GO:0009451">
    <property type="term" value="P:RNA modification"/>
    <property type="evidence" value="ECO:0007669"/>
    <property type="project" value="InterPro"/>
</dbReference>
<dbReference type="FunFam" id="1.25.40.10:FF:001227">
    <property type="entry name" value="Pentatricopeptide repeat-containing protein At1g26900, mitochondrial"/>
    <property type="match status" value="1"/>
</dbReference>
<evidence type="ECO:0000313" key="5">
    <source>
        <dbReference type="EMBL" id="KAK1683572.1"/>
    </source>
</evidence>
<dbReference type="Proteomes" id="UP001231189">
    <property type="component" value="Unassembled WGS sequence"/>
</dbReference>
<evidence type="ECO:0000256" key="4">
    <source>
        <dbReference type="PROSITE-ProRule" id="PRU00708"/>
    </source>
</evidence>
<dbReference type="InterPro" id="IPR002885">
    <property type="entry name" value="PPR_rpt"/>
</dbReference>
<accession>A0AAD8TKY4</accession>
<dbReference type="FunFam" id="1.25.40.10:FF:001216">
    <property type="entry name" value="Pentatricopeptide repeat-containing protein mitochondrial"/>
    <property type="match status" value="1"/>
</dbReference>
<sequence>MPPSRPPPTPNALGLLYRFLASPSPAAPPPLPALLRLHAAAVTSGLSSRPDFAAKLVSAYSSSGRPGLAALAFSASPCPDTFLWNSLLRSHHCASDFASALSAHRRMRASGARPSRFTAPLAASAAAELAALPVGSSVHAYSVKFGLLYGDGSVAVSSSLVYMYARCGSVGDAVKLFDEMAERDVVAWTAVVSGCVRNGECGKGMNYLVQMVRFAGDGGARPNARTMESGLEACGVLSELSAGRCLHGYAVKEGIGDSALVVSALFSMYAKCDMTEDASILFPELLEKDVVTWTSLIGAYCRRGLEGEAMKLFQQMEVSGLQPDEVLVGCILSGLGNSGNVRRGKAFHAVIMKRNLGDSVLVANALISMYGKFELMDMAGAIFGMSHHRDAESWSLMVVGYCKAGLDVKCLDLYREMQCTYHDEFVCDINSLVSTISSCSRLGKLRLGQSAHCYSIKRLLDESSVANALIGMYGRCGKFDIACKIFGVAKLRRDVVTWNALISSYSHLGRSNDALSLYDQMLREDVKPNSATLITVISACANLSALERGEQMHSYVKNMGLGSDVSISTSLVDMYTKCGQLSIARGIFDSMLQRDVVTWNVMISGYGMHGEAKQALELFNEMEGGRIKPNGVTFLAILSACCHAGLVDEGRKLFTRMGGYRLEPNLKHYACMVDLLGKSGHLQEAEDMVLAMPIEPDGGVWGTLLSACKVHDNFEMGLRVAKKAFASDPGNDGYYILMSNTYGSAEKWGEIEKLRDKMKNHGVEKGVGWSTVDVRGRVNNYA</sequence>
<feature type="repeat" description="PPR" evidence="4">
    <location>
        <begin position="153"/>
        <end position="187"/>
    </location>
</feature>
<comment type="caution">
    <text evidence="5">The sequence shown here is derived from an EMBL/GenBank/DDBJ whole genome shotgun (WGS) entry which is preliminary data.</text>
</comment>
<feature type="repeat" description="PPR" evidence="4">
    <location>
        <begin position="80"/>
        <end position="114"/>
    </location>
</feature>
<reference evidence="5" key="1">
    <citation type="submission" date="2023-07" db="EMBL/GenBank/DDBJ databases">
        <title>A chromosome-level genome assembly of Lolium multiflorum.</title>
        <authorList>
            <person name="Chen Y."/>
            <person name="Copetti D."/>
            <person name="Kolliker R."/>
            <person name="Studer B."/>
        </authorList>
    </citation>
    <scope>NUCLEOTIDE SEQUENCE</scope>
    <source>
        <strain evidence="5">02402/16</strain>
        <tissue evidence="5">Leaf</tissue>
    </source>
</reference>
<keyword evidence="2" id="KW-0809">Transit peptide</keyword>
<dbReference type="AlphaFoldDB" id="A0AAD8TKY4"/>
<feature type="repeat" description="PPR" evidence="4">
    <location>
        <begin position="289"/>
        <end position="323"/>
    </location>
</feature>
<feature type="repeat" description="PPR" evidence="4">
    <location>
        <begin position="494"/>
        <end position="528"/>
    </location>
</feature>
<gene>
    <name evidence="5" type="ORF">QYE76_044420</name>
</gene>
<evidence type="ECO:0000313" key="6">
    <source>
        <dbReference type="Proteomes" id="UP001231189"/>
    </source>
</evidence>
<dbReference type="FunFam" id="1.25.40.10:FF:000090">
    <property type="entry name" value="Pentatricopeptide repeat-containing protein, chloroplastic"/>
    <property type="match status" value="1"/>
</dbReference>
<dbReference type="EMBL" id="JAUUTY010000002">
    <property type="protein sequence ID" value="KAK1683572.1"/>
    <property type="molecule type" value="Genomic_DNA"/>
</dbReference>
<dbReference type="Pfam" id="PF01535">
    <property type="entry name" value="PPR"/>
    <property type="match status" value="4"/>
</dbReference>
<feature type="repeat" description="PPR" evidence="4">
    <location>
        <begin position="630"/>
        <end position="664"/>
    </location>
</feature>
<feature type="repeat" description="PPR" evidence="4">
    <location>
        <begin position="595"/>
        <end position="629"/>
    </location>
</feature>
<dbReference type="InterPro" id="IPR046848">
    <property type="entry name" value="E_motif"/>
</dbReference>
<protein>
    <recommendedName>
        <fullName evidence="7">Pentatricopeptide repeat-containing protein</fullName>
    </recommendedName>
</protein>
<evidence type="ECO:0000256" key="2">
    <source>
        <dbReference type="ARBA" id="ARBA00022946"/>
    </source>
</evidence>
<dbReference type="Pfam" id="PF13041">
    <property type="entry name" value="PPR_2"/>
    <property type="match status" value="3"/>
</dbReference>
<comment type="similarity">
    <text evidence="3">Belongs to the PPR family. PCMP-E subfamily.</text>
</comment>
<dbReference type="PANTHER" id="PTHR47926:SF397">
    <property type="entry name" value="(WILD MALAYSIAN BANANA) HYPOTHETICAL PROTEIN"/>
    <property type="match status" value="1"/>
</dbReference>
<evidence type="ECO:0000256" key="3">
    <source>
        <dbReference type="ARBA" id="ARBA00061659"/>
    </source>
</evidence>
<dbReference type="NCBIfam" id="TIGR00756">
    <property type="entry name" value="PPR"/>
    <property type="match status" value="6"/>
</dbReference>
<dbReference type="InterPro" id="IPR046960">
    <property type="entry name" value="PPR_At4g14850-like_plant"/>
</dbReference>
<dbReference type="PANTHER" id="PTHR47926">
    <property type="entry name" value="PENTATRICOPEPTIDE REPEAT-CONTAINING PROTEIN"/>
    <property type="match status" value="1"/>
</dbReference>
<proteinExistence type="inferred from homology"/>
<dbReference type="GO" id="GO:0003723">
    <property type="term" value="F:RNA binding"/>
    <property type="evidence" value="ECO:0007669"/>
    <property type="project" value="InterPro"/>
</dbReference>
<evidence type="ECO:0008006" key="7">
    <source>
        <dbReference type="Google" id="ProtNLM"/>
    </source>
</evidence>
<dbReference type="InterPro" id="IPR011990">
    <property type="entry name" value="TPR-like_helical_dom_sf"/>
</dbReference>
<evidence type="ECO:0000256" key="1">
    <source>
        <dbReference type="ARBA" id="ARBA00022737"/>
    </source>
</evidence>
<dbReference type="FunFam" id="1.25.40.10:FF:000883">
    <property type="entry name" value="Pentatricopeptide repeat-containing protein"/>
    <property type="match status" value="1"/>
</dbReference>
<name>A0AAD8TKY4_LOLMU</name>
<dbReference type="Pfam" id="PF20431">
    <property type="entry name" value="E_motif"/>
    <property type="match status" value="1"/>
</dbReference>
<organism evidence="5 6">
    <name type="scientific">Lolium multiflorum</name>
    <name type="common">Italian ryegrass</name>
    <name type="synonym">Lolium perenne subsp. multiflorum</name>
    <dbReference type="NCBI Taxonomy" id="4521"/>
    <lineage>
        <taxon>Eukaryota</taxon>
        <taxon>Viridiplantae</taxon>
        <taxon>Streptophyta</taxon>
        <taxon>Embryophyta</taxon>
        <taxon>Tracheophyta</taxon>
        <taxon>Spermatophyta</taxon>
        <taxon>Magnoliopsida</taxon>
        <taxon>Liliopsida</taxon>
        <taxon>Poales</taxon>
        <taxon>Poaceae</taxon>
        <taxon>BOP clade</taxon>
        <taxon>Pooideae</taxon>
        <taxon>Poodae</taxon>
        <taxon>Poeae</taxon>
        <taxon>Poeae Chloroplast Group 2 (Poeae type)</taxon>
        <taxon>Loliodinae</taxon>
        <taxon>Loliinae</taxon>
        <taxon>Lolium</taxon>
    </lineage>
</organism>
<keyword evidence="6" id="KW-1185">Reference proteome</keyword>